<dbReference type="AlphaFoldDB" id="A0A2T0K3X9"/>
<gene>
    <name evidence="3" type="ORF">CLV67_116106</name>
</gene>
<keyword evidence="1" id="KW-0732">Signal</keyword>
<dbReference type="InterPro" id="IPR000073">
    <property type="entry name" value="AB_hydrolase_1"/>
</dbReference>
<keyword evidence="4" id="KW-1185">Reference proteome</keyword>
<dbReference type="GO" id="GO:0052689">
    <property type="term" value="F:carboxylic ester hydrolase activity"/>
    <property type="evidence" value="ECO:0007669"/>
    <property type="project" value="TreeGrafter"/>
</dbReference>
<dbReference type="OrthoDB" id="5902829at2"/>
<dbReference type="Pfam" id="PF12697">
    <property type="entry name" value="Abhydrolase_6"/>
    <property type="match status" value="1"/>
</dbReference>
<dbReference type="PANTHER" id="PTHR43265:SF1">
    <property type="entry name" value="ESTERASE ESTD"/>
    <property type="match status" value="1"/>
</dbReference>
<name>A0A2T0K3X9_9ACTN</name>
<evidence type="ECO:0000313" key="3">
    <source>
        <dbReference type="EMBL" id="PRX17330.1"/>
    </source>
</evidence>
<evidence type="ECO:0000256" key="1">
    <source>
        <dbReference type="SAM" id="SignalP"/>
    </source>
</evidence>
<dbReference type="PANTHER" id="PTHR43265">
    <property type="entry name" value="ESTERASE ESTD"/>
    <property type="match status" value="1"/>
</dbReference>
<feature type="signal peptide" evidence="1">
    <location>
        <begin position="1"/>
        <end position="25"/>
    </location>
</feature>
<evidence type="ECO:0000259" key="2">
    <source>
        <dbReference type="Pfam" id="PF12697"/>
    </source>
</evidence>
<accession>A0A2T0K3X9</accession>
<evidence type="ECO:0000313" key="4">
    <source>
        <dbReference type="Proteomes" id="UP000239415"/>
    </source>
</evidence>
<dbReference type="Gene3D" id="3.40.50.1820">
    <property type="entry name" value="alpha/beta hydrolase"/>
    <property type="match status" value="1"/>
</dbReference>
<organism evidence="3 4">
    <name type="scientific">Actinoplanes italicus</name>
    <dbReference type="NCBI Taxonomy" id="113567"/>
    <lineage>
        <taxon>Bacteria</taxon>
        <taxon>Bacillati</taxon>
        <taxon>Actinomycetota</taxon>
        <taxon>Actinomycetes</taxon>
        <taxon>Micromonosporales</taxon>
        <taxon>Micromonosporaceae</taxon>
        <taxon>Actinoplanes</taxon>
    </lineage>
</organism>
<feature type="chain" id="PRO_5015541346" description="AB hydrolase-1 domain-containing protein" evidence="1">
    <location>
        <begin position="26"/>
        <end position="389"/>
    </location>
</feature>
<dbReference type="SUPFAM" id="SSF53474">
    <property type="entry name" value="alpha/beta-Hydrolases"/>
    <property type="match status" value="1"/>
</dbReference>
<comment type="caution">
    <text evidence="3">The sequence shown here is derived from an EMBL/GenBank/DDBJ whole genome shotgun (WGS) entry which is preliminary data.</text>
</comment>
<feature type="domain" description="AB hydrolase-1" evidence="2">
    <location>
        <begin position="70"/>
        <end position="365"/>
    </location>
</feature>
<dbReference type="InterPro" id="IPR029058">
    <property type="entry name" value="AB_hydrolase_fold"/>
</dbReference>
<sequence length="389" mass="41188">MRLKKIAVPAAAVALAAGLVPPAYGWATERPGADGDGIARESVTIPLDGGWTAKGELTYPKGAKGRLPVVVLLHGSGRNDMDQTLAPGVTTLKPVAQAVSRKGFAVLRFNKRGVTGVGPVLSDNPGFPDLSKPYEQTVRDAATVVRFAATSKHVDPARIFLLGHSEGTQVAANLAADPGGYGIRKPAGVVAMGVVHGTPREVIYYQSVGRTLGQLHEEFDLDGDGTLTPAETTAGLIGQPAEAAAQYRAVLTDPATDTNHDGRIAIDTEFEPVLRAAVGFDKFPNLPVFPKGLAEYLVDIGRFRTPAQDLPRYDGPVLLLNGQTDVQTVVRGAIVTDDALAKAGNRDHRLITYPGMSHLMNVTPEYQPVPGNPDPAVLRDISTWLAAHR</sequence>
<protein>
    <recommendedName>
        <fullName evidence="2">AB hydrolase-1 domain-containing protein</fullName>
    </recommendedName>
</protein>
<dbReference type="Proteomes" id="UP000239415">
    <property type="component" value="Unassembled WGS sequence"/>
</dbReference>
<reference evidence="3 4" key="1">
    <citation type="submission" date="2018-03" db="EMBL/GenBank/DDBJ databases">
        <title>Genomic Encyclopedia of Archaeal and Bacterial Type Strains, Phase II (KMG-II): from individual species to whole genera.</title>
        <authorList>
            <person name="Goeker M."/>
        </authorList>
    </citation>
    <scope>NUCLEOTIDE SEQUENCE [LARGE SCALE GENOMIC DNA]</scope>
    <source>
        <strain evidence="3 4">DSM 43146</strain>
    </source>
</reference>
<proteinExistence type="predicted"/>
<dbReference type="RefSeq" id="WP_106325446.1">
    <property type="nucleotide sequence ID" value="NZ_BOMO01000149.1"/>
</dbReference>
<dbReference type="InterPro" id="IPR053145">
    <property type="entry name" value="AB_hydrolase_Est10"/>
</dbReference>
<dbReference type="EMBL" id="PVMZ01000016">
    <property type="protein sequence ID" value="PRX17330.1"/>
    <property type="molecule type" value="Genomic_DNA"/>
</dbReference>